<feature type="transmembrane region" description="Helical" evidence="7">
    <location>
        <begin position="418"/>
        <end position="436"/>
    </location>
</feature>
<feature type="domain" description="Transmembrane protein TMEM132 sixth" evidence="10">
    <location>
        <begin position="253"/>
        <end position="365"/>
    </location>
</feature>
<comment type="similarity">
    <text evidence="2">Belongs to the TMEM132 family.</text>
</comment>
<evidence type="ECO:0000256" key="3">
    <source>
        <dbReference type="ARBA" id="ARBA00022692"/>
    </source>
</evidence>
<keyword evidence="4 7" id="KW-1133">Transmembrane helix</keyword>
<evidence type="ECO:0000256" key="7">
    <source>
        <dbReference type="SAM" id="Phobius"/>
    </source>
</evidence>
<feature type="domain" description="Transmembrane protein TMEM132 fifth" evidence="9">
    <location>
        <begin position="147"/>
        <end position="230"/>
    </location>
</feature>
<dbReference type="InterPro" id="IPR055424">
    <property type="entry name" value="Ig_TMEM132_6th"/>
</dbReference>
<evidence type="ECO:0000313" key="11">
    <source>
        <dbReference type="Proteomes" id="UP000095283"/>
    </source>
</evidence>
<dbReference type="InterPro" id="IPR055423">
    <property type="entry name" value="Ig_TMEM132_5th"/>
</dbReference>
<comment type="subcellular location">
    <subcellularLocation>
        <location evidence="1">Membrane</location>
        <topology evidence="1">Single-pass type I membrane protein</topology>
    </subcellularLocation>
</comment>
<evidence type="ECO:0000259" key="10">
    <source>
        <dbReference type="Pfam" id="PF23487"/>
    </source>
</evidence>
<feature type="region of interest" description="Disordered" evidence="6">
    <location>
        <begin position="575"/>
        <end position="606"/>
    </location>
</feature>
<dbReference type="Pfam" id="PF23486">
    <property type="entry name" value="Ig_TMEM132_5th"/>
    <property type="match status" value="1"/>
</dbReference>
<dbReference type="Pfam" id="PF23487">
    <property type="entry name" value="Ig_TMEM132_6th"/>
    <property type="match status" value="1"/>
</dbReference>
<feature type="compositionally biased region" description="Polar residues" evidence="6">
    <location>
        <begin position="575"/>
        <end position="588"/>
    </location>
</feature>
<keyword evidence="3 7" id="KW-0812">Transmembrane</keyword>
<evidence type="ECO:0000259" key="8">
    <source>
        <dbReference type="Pfam" id="PF16070"/>
    </source>
</evidence>
<evidence type="ECO:0000259" key="9">
    <source>
        <dbReference type="Pfam" id="PF23486"/>
    </source>
</evidence>
<organism evidence="11 12">
    <name type="scientific">Heterorhabditis bacteriophora</name>
    <name type="common">Entomopathogenic nematode worm</name>
    <dbReference type="NCBI Taxonomy" id="37862"/>
    <lineage>
        <taxon>Eukaryota</taxon>
        <taxon>Metazoa</taxon>
        <taxon>Ecdysozoa</taxon>
        <taxon>Nematoda</taxon>
        <taxon>Chromadorea</taxon>
        <taxon>Rhabditida</taxon>
        <taxon>Rhabditina</taxon>
        <taxon>Rhabditomorpha</taxon>
        <taxon>Strongyloidea</taxon>
        <taxon>Heterorhabditidae</taxon>
        <taxon>Heterorhabditis</taxon>
    </lineage>
</organism>
<evidence type="ECO:0000256" key="4">
    <source>
        <dbReference type="ARBA" id="ARBA00022989"/>
    </source>
</evidence>
<dbReference type="Proteomes" id="UP000095283">
    <property type="component" value="Unplaced"/>
</dbReference>
<sequence length="606" mass="67691">MGCTSYVSSSSPLLHVFHLYEKEEKRSEQIYKVATKFRVTPDSVYALVPVAKNTDIINTGVLSGQQISSSMRVYTVSVGGTVSDVTSRSHCISGEARVLKTSPTCTTVYVDGSELRGMANIKIHVHFEQWITHVAFTVWYPRMPITLWMKDYVLNSISGWPITMWKNLKEAKHRKRAARQFACGNRYQQTELRVLASFQVSDDRTGEIIFLSGQRDLMFDVTSLAADRIVLKTQTPNIDFGSSTIVVSDELITVTHLSVVPIVEMNLNIESINGRKALYNVMVGVDTTFTHRYQHGFFYYQVHYSDDSTEYLDDIVNTDFNLVAQSSDDRVIALSHKVQNGVDLIVLDDFLDPFVDLHLSAPAHCIDPDTAPLAVSQVPIHIQFNELDSSRLAVARLTKNSSASPVSDEHSSARRMDTILTVIIVLIIIAAIIRFMTTRATSFKGYEKLVVPLLSRLSSSSSGGGRDEDTKEWVWLSKARIDSNSIGSRYSQKSTINIPEQSSPSFDENTQTSISYRGSEISVFISPTPVITVHADRPAGGSWRSSGRTRTRAARHALVDSSSDHNLARVMTKSGSWRNESSWPNHTWNSKKRSPQAYEGMRESVA</sequence>
<accession>A0A1I7XQN8</accession>
<evidence type="ECO:0000256" key="6">
    <source>
        <dbReference type="SAM" id="MobiDB-lite"/>
    </source>
</evidence>
<dbReference type="Pfam" id="PF16070">
    <property type="entry name" value="Ig_TMEM132_4th"/>
    <property type="match status" value="1"/>
</dbReference>
<keyword evidence="5 7" id="KW-0472">Membrane</keyword>
<dbReference type="AlphaFoldDB" id="A0A1I7XQN8"/>
<dbReference type="InterPro" id="IPR026307">
    <property type="entry name" value="TMEM132"/>
</dbReference>
<dbReference type="GO" id="GO:0016020">
    <property type="term" value="C:membrane"/>
    <property type="evidence" value="ECO:0007669"/>
    <property type="project" value="UniProtKB-SubCell"/>
</dbReference>
<dbReference type="WBParaSite" id="Hba_19848">
    <property type="protein sequence ID" value="Hba_19848"/>
    <property type="gene ID" value="Hba_19848"/>
</dbReference>
<dbReference type="PANTHER" id="PTHR13388">
    <property type="entry name" value="DETONATOR, ISOFORM E"/>
    <property type="match status" value="1"/>
</dbReference>
<evidence type="ECO:0000256" key="1">
    <source>
        <dbReference type="ARBA" id="ARBA00004479"/>
    </source>
</evidence>
<evidence type="ECO:0000256" key="2">
    <source>
        <dbReference type="ARBA" id="ARBA00006166"/>
    </source>
</evidence>
<feature type="domain" description="Transmembrane protein family 132 fourth" evidence="8">
    <location>
        <begin position="46"/>
        <end position="143"/>
    </location>
</feature>
<dbReference type="PANTHER" id="PTHR13388:SF11">
    <property type="entry name" value="DETONATOR, ISOFORM E"/>
    <property type="match status" value="1"/>
</dbReference>
<evidence type="ECO:0000313" key="12">
    <source>
        <dbReference type="WBParaSite" id="Hba_19848"/>
    </source>
</evidence>
<evidence type="ECO:0000256" key="5">
    <source>
        <dbReference type="ARBA" id="ARBA00023136"/>
    </source>
</evidence>
<name>A0A1I7XQN8_HETBA</name>
<reference evidence="12" key="1">
    <citation type="submission" date="2016-11" db="UniProtKB">
        <authorList>
            <consortium name="WormBaseParasite"/>
        </authorList>
    </citation>
    <scope>IDENTIFICATION</scope>
</reference>
<protein>
    <submittedName>
        <fullName evidence="12">TMEM132 domain-containing protein</fullName>
    </submittedName>
</protein>
<proteinExistence type="inferred from homology"/>
<dbReference type="InterPro" id="IPR031437">
    <property type="entry name" value="Ig_TMEM132_4th"/>
</dbReference>
<keyword evidence="11" id="KW-1185">Reference proteome</keyword>